<organism evidence="5 6">
    <name type="scientific">Nostocoides australiense Ben110</name>
    <dbReference type="NCBI Taxonomy" id="1193182"/>
    <lineage>
        <taxon>Bacteria</taxon>
        <taxon>Bacillati</taxon>
        <taxon>Actinomycetota</taxon>
        <taxon>Actinomycetes</taxon>
        <taxon>Micrococcales</taxon>
        <taxon>Intrasporangiaceae</taxon>
        <taxon>Nostocoides</taxon>
    </lineage>
</organism>
<dbReference type="OrthoDB" id="9758917at2"/>
<evidence type="ECO:0000259" key="4">
    <source>
        <dbReference type="PROSITE" id="PS50106"/>
    </source>
</evidence>
<dbReference type="InterPro" id="IPR009003">
    <property type="entry name" value="Peptidase_S1_PA"/>
</dbReference>
<dbReference type="SUPFAM" id="SSF50156">
    <property type="entry name" value="PDZ domain-like"/>
    <property type="match status" value="1"/>
</dbReference>
<dbReference type="AlphaFoldDB" id="W6JVQ2"/>
<dbReference type="STRING" id="1193182.BN11_2330004"/>
<evidence type="ECO:0000256" key="1">
    <source>
        <dbReference type="ARBA" id="ARBA00022670"/>
    </source>
</evidence>
<keyword evidence="1 5" id="KW-0645">Protease</keyword>
<dbReference type="SMART" id="SM00228">
    <property type="entry name" value="PDZ"/>
    <property type="match status" value="1"/>
</dbReference>
<proteinExistence type="predicted"/>
<protein>
    <submittedName>
        <fullName evidence="5">Trypsin-like serine protease</fullName>
    </submittedName>
</protein>
<gene>
    <name evidence="5" type="ORF">BN11_2330004</name>
</gene>
<dbReference type="Gene3D" id="2.40.10.120">
    <property type="match status" value="1"/>
</dbReference>
<dbReference type="RefSeq" id="WP_048698563.1">
    <property type="nucleotide sequence ID" value="NZ_HG764815.1"/>
</dbReference>
<dbReference type="InterPro" id="IPR051201">
    <property type="entry name" value="Chloro_Bact_Ser_Proteases"/>
</dbReference>
<dbReference type="Gene3D" id="2.30.42.10">
    <property type="match status" value="1"/>
</dbReference>
<reference evidence="5 6" key="1">
    <citation type="journal article" date="2013" name="ISME J.">
        <title>A metabolic model for members of the genus Tetrasphaera involved in enhanced biological phosphorus removal.</title>
        <authorList>
            <person name="Kristiansen R."/>
            <person name="Nguyen H.T.T."/>
            <person name="Saunders A.M."/>
            <person name="Nielsen J.L."/>
            <person name="Wimmer R."/>
            <person name="Le V.Q."/>
            <person name="McIlroy S.J."/>
            <person name="Petrovski S."/>
            <person name="Seviour R.J."/>
            <person name="Calteau A."/>
            <person name="Nielsen K.L."/>
            <person name="Nielsen P.H."/>
        </authorList>
    </citation>
    <scope>NUCLEOTIDE SEQUENCE [LARGE SCALE GENOMIC DNA]</scope>
    <source>
        <strain evidence="5 6">Ben110</strain>
    </source>
</reference>
<evidence type="ECO:0000313" key="6">
    <source>
        <dbReference type="Proteomes" id="UP000035763"/>
    </source>
</evidence>
<comment type="caution">
    <text evidence="5">The sequence shown here is derived from an EMBL/GenBank/DDBJ whole genome shotgun (WGS) entry which is preliminary data.</text>
</comment>
<accession>W6JVQ2</accession>
<dbReference type="InterPro" id="IPR001940">
    <property type="entry name" value="Peptidase_S1C"/>
</dbReference>
<dbReference type="InterPro" id="IPR036034">
    <property type="entry name" value="PDZ_sf"/>
</dbReference>
<dbReference type="PRINTS" id="PR00834">
    <property type="entry name" value="PROTEASES2C"/>
</dbReference>
<keyword evidence="2" id="KW-0378">Hydrolase</keyword>
<keyword evidence="6" id="KW-1185">Reference proteome</keyword>
<feature type="compositionally biased region" description="Pro residues" evidence="3">
    <location>
        <begin position="48"/>
        <end position="62"/>
    </location>
</feature>
<feature type="region of interest" description="Disordered" evidence="3">
    <location>
        <begin position="104"/>
        <end position="140"/>
    </location>
</feature>
<dbReference type="PANTHER" id="PTHR43343">
    <property type="entry name" value="PEPTIDASE S12"/>
    <property type="match status" value="1"/>
</dbReference>
<dbReference type="EMBL" id="CAJA01000150">
    <property type="protein sequence ID" value="CCH73107.1"/>
    <property type="molecule type" value="Genomic_DNA"/>
</dbReference>
<dbReference type="Pfam" id="PF13365">
    <property type="entry name" value="Trypsin_2"/>
    <property type="match status" value="1"/>
</dbReference>
<dbReference type="Proteomes" id="UP000035763">
    <property type="component" value="Unassembled WGS sequence"/>
</dbReference>
<dbReference type="InterPro" id="IPR001478">
    <property type="entry name" value="PDZ"/>
</dbReference>
<dbReference type="PANTHER" id="PTHR43343:SF3">
    <property type="entry name" value="PROTEASE DO-LIKE 8, CHLOROPLASTIC"/>
    <property type="match status" value="1"/>
</dbReference>
<dbReference type="PROSITE" id="PS50106">
    <property type="entry name" value="PDZ"/>
    <property type="match status" value="1"/>
</dbReference>
<evidence type="ECO:0000256" key="3">
    <source>
        <dbReference type="SAM" id="MobiDB-lite"/>
    </source>
</evidence>
<name>W6JVQ2_9MICO</name>
<feature type="compositionally biased region" description="Low complexity" evidence="3">
    <location>
        <begin position="107"/>
        <end position="133"/>
    </location>
</feature>
<evidence type="ECO:0000313" key="5">
    <source>
        <dbReference type="EMBL" id="CCH73107.1"/>
    </source>
</evidence>
<sequence length="452" mass="44717">MSEPKTPTETSPSPSSDPWAATSTPDPDATAPLWFGERTEQPRYPSSQPAPAPASWSPPGPAPAVTQAPPSPPAGRKRTWPGLVAVSVLSAALASGGTYAAVRAADDGGSSSATTSAASQNSSASASGSGTQSIRQVNPNAPDWTATAKAVTPSVVAISLQVQGGEAQGSGVVIDDAGHVLTNNHVVEGAEQGTLQVTLSDGRIYEATVAGTDPSTDLAVVTITDPPTELTPIALGDSSALAVGDPVMAVGNPLGLASTVTTGIVSALNRPVTTGDQSTQFGQQSDPVYTNAIQTNAAINPGNSGGALVNADGQLVGINSSIATAGSNSGNIGIGFAIPVNEAKAIADQLIVKGSAAHAYLGVSLRDGEGKDGTATRAGALVAQVSPGTPAATAGLKDGDLIIGIKGVGVESMDSLIAHIRAEKVGNTVTLKVLRNGAAQDISVTLAAKPAS</sequence>
<dbReference type="SUPFAM" id="SSF50494">
    <property type="entry name" value="Trypsin-like serine proteases"/>
    <property type="match status" value="1"/>
</dbReference>
<dbReference type="GO" id="GO:0004252">
    <property type="term" value="F:serine-type endopeptidase activity"/>
    <property type="evidence" value="ECO:0007669"/>
    <property type="project" value="InterPro"/>
</dbReference>
<dbReference type="GO" id="GO:0006508">
    <property type="term" value="P:proteolysis"/>
    <property type="evidence" value="ECO:0007669"/>
    <property type="project" value="UniProtKB-KW"/>
</dbReference>
<feature type="region of interest" description="Disordered" evidence="3">
    <location>
        <begin position="1"/>
        <end position="77"/>
    </location>
</feature>
<feature type="compositionally biased region" description="Low complexity" evidence="3">
    <location>
        <begin position="1"/>
        <end position="32"/>
    </location>
</feature>
<feature type="domain" description="PDZ" evidence="4">
    <location>
        <begin position="348"/>
        <end position="437"/>
    </location>
</feature>
<evidence type="ECO:0000256" key="2">
    <source>
        <dbReference type="ARBA" id="ARBA00022801"/>
    </source>
</evidence>
<dbReference type="Pfam" id="PF13180">
    <property type="entry name" value="PDZ_2"/>
    <property type="match status" value="1"/>
</dbReference>